<feature type="domain" description="RNA ligase" evidence="2">
    <location>
        <begin position="232"/>
        <end position="411"/>
    </location>
</feature>
<feature type="compositionally biased region" description="Low complexity" evidence="1">
    <location>
        <begin position="27"/>
        <end position="51"/>
    </location>
</feature>
<dbReference type="Proteomes" id="UP001295740">
    <property type="component" value="Unassembled WGS sequence"/>
</dbReference>
<dbReference type="SUPFAM" id="SSF56091">
    <property type="entry name" value="DNA ligase/mRNA capping enzyme, catalytic domain"/>
    <property type="match status" value="1"/>
</dbReference>
<dbReference type="Gene3D" id="3.30.470.30">
    <property type="entry name" value="DNA ligase/mRNA capping enzyme"/>
    <property type="match status" value="1"/>
</dbReference>
<evidence type="ECO:0000313" key="3">
    <source>
        <dbReference type="EMBL" id="CAJ2505836.1"/>
    </source>
</evidence>
<feature type="region of interest" description="Disordered" evidence="1">
    <location>
        <begin position="22"/>
        <end position="53"/>
    </location>
</feature>
<dbReference type="Pfam" id="PF09414">
    <property type="entry name" value="RNA_ligase"/>
    <property type="match status" value="1"/>
</dbReference>
<protein>
    <submittedName>
        <fullName evidence="3">Uu.00g132300.m01.CDS01</fullName>
    </submittedName>
</protein>
<proteinExistence type="predicted"/>
<gene>
    <name evidence="3" type="ORF">KHLLAP_LOCUS6304</name>
</gene>
<dbReference type="EMBL" id="CAUWAG010000007">
    <property type="protein sequence ID" value="CAJ2505836.1"/>
    <property type="molecule type" value="Genomic_DNA"/>
</dbReference>
<name>A0AAI8YID0_9PEZI</name>
<accession>A0AAI8YID0</accession>
<evidence type="ECO:0000256" key="1">
    <source>
        <dbReference type="SAM" id="MobiDB-lite"/>
    </source>
</evidence>
<sequence length="439" mass="49053">MSNFTDPDASPRALLDVRSSPMDIALSGPSTAGPSTSGPSTAGPPSSQAAPPRRRLVTIRRIASVHPIRGGSSHDVVMVDCWSVVAKKHEEYKAGDLVVFFEIDSFLPDTTYFWEYVATSNLKMDGKEGFLVKTCMVDKHVSQGLIFKMTRFLPIQEMYDELVHKWGKALATNQIMERSFEDLLEVKKYEVEVGRPSGPPALGRAPVFFPQPGCIRAQNMPELFDKHGEDLFQVTEKLDGWPMSIYTVQKSSQWYTALPALDEGLQTIGSARVGVCSRARELADHPDSLYWQVAQHHGILRRINDIPRIRQVSRNLMVQGELCGSSILNNTMGFPRGSHKFYVFGIFDIDQQMYLRADLTFDICKKLGWDHAPIIKHRTTLNDFAKDIDDLLDKAEGTGTQGQTREGLIFKGLNVNLTFKIISNSWLIKVDKSYGPGAA</sequence>
<evidence type="ECO:0000259" key="2">
    <source>
        <dbReference type="Pfam" id="PF09414"/>
    </source>
</evidence>
<reference evidence="3" key="1">
    <citation type="submission" date="2023-10" db="EMBL/GenBank/DDBJ databases">
        <authorList>
            <person name="Hackl T."/>
        </authorList>
    </citation>
    <scope>NUCLEOTIDE SEQUENCE</scope>
</reference>
<organism evidence="3 4">
    <name type="scientific">Anthostomella pinea</name>
    <dbReference type="NCBI Taxonomy" id="933095"/>
    <lineage>
        <taxon>Eukaryota</taxon>
        <taxon>Fungi</taxon>
        <taxon>Dikarya</taxon>
        <taxon>Ascomycota</taxon>
        <taxon>Pezizomycotina</taxon>
        <taxon>Sordariomycetes</taxon>
        <taxon>Xylariomycetidae</taxon>
        <taxon>Xylariales</taxon>
        <taxon>Xylariaceae</taxon>
        <taxon>Anthostomella</taxon>
    </lineage>
</organism>
<keyword evidence="4" id="KW-1185">Reference proteome</keyword>
<evidence type="ECO:0000313" key="4">
    <source>
        <dbReference type="Proteomes" id="UP001295740"/>
    </source>
</evidence>
<dbReference type="AlphaFoldDB" id="A0AAI8YID0"/>
<dbReference type="Pfam" id="PF21189">
    <property type="entry name" value="PHA02142"/>
    <property type="match status" value="1"/>
</dbReference>
<comment type="caution">
    <text evidence="3">The sequence shown here is derived from an EMBL/GenBank/DDBJ whole genome shotgun (WGS) entry which is preliminary data.</text>
</comment>
<dbReference type="InterPro" id="IPR021122">
    <property type="entry name" value="RNA_ligase_dom_REL/Rnl2"/>
</dbReference>